<evidence type="ECO:0000313" key="2">
    <source>
        <dbReference type="EMBL" id="ROL55246.1"/>
    </source>
</evidence>
<dbReference type="EMBL" id="RJVU01001449">
    <property type="protein sequence ID" value="ROL55246.1"/>
    <property type="molecule type" value="Genomic_DNA"/>
</dbReference>
<gene>
    <name evidence="2" type="ORF">DPX16_5756</name>
</gene>
<keyword evidence="3" id="KW-1185">Reference proteome</keyword>
<reference evidence="2 3" key="1">
    <citation type="submission" date="2018-10" db="EMBL/GenBank/DDBJ databases">
        <title>Genome assembly for a Yunnan-Guizhou Plateau 3E fish, Anabarilius grahami (Regan), and its evolutionary and genetic applications.</title>
        <authorList>
            <person name="Jiang W."/>
        </authorList>
    </citation>
    <scope>NUCLEOTIDE SEQUENCE [LARGE SCALE GENOMIC DNA]</scope>
    <source>
        <strain evidence="2">AG-KIZ</strain>
        <tissue evidence="2">Muscle</tissue>
    </source>
</reference>
<dbReference type="Proteomes" id="UP000281406">
    <property type="component" value="Unassembled WGS sequence"/>
</dbReference>
<protein>
    <submittedName>
        <fullName evidence="2">Uncharacterized protein</fullName>
    </submittedName>
</protein>
<name>A0A3N0Z9Y7_ANAGA</name>
<evidence type="ECO:0000256" key="1">
    <source>
        <dbReference type="SAM" id="SignalP"/>
    </source>
</evidence>
<keyword evidence="1" id="KW-0732">Signal</keyword>
<feature type="signal peptide" evidence="1">
    <location>
        <begin position="1"/>
        <end position="27"/>
    </location>
</feature>
<comment type="caution">
    <text evidence="2">The sequence shown here is derived from an EMBL/GenBank/DDBJ whole genome shotgun (WGS) entry which is preliminary data.</text>
</comment>
<organism evidence="2 3">
    <name type="scientific">Anabarilius grahami</name>
    <name type="common">Kanglang fish</name>
    <name type="synonym">Barilius grahami</name>
    <dbReference type="NCBI Taxonomy" id="495550"/>
    <lineage>
        <taxon>Eukaryota</taxon>
        <taxon>Metazoa</taxon>
        <taxon>Chordata</taxon>
        <taxon>Craniata</taxon>
        <taxon>Vertebrata</taxon>
        <taxon>Euteleostomi</taxon>
        <taxon>Actinopterygii</taxon>
        <taxon>Neopterygii</taxon>
        <taxon>Teleostei</taxon>
        <taxon>Ostariophysi</taxon>
        <taxon>Cypriniformes</taxon>
        <taxon>Xenocyprididae</taxon>
        <taxon>Xenocypridinae</taxon>
        <taxon>Xenocypridinae incertae sedis</taxon>
        <taxon>Anabarilius</taxon>
    </lineage>
</organism>
<accession>A0A3N0Z9Y7</accession>
<dbReference type="AlphaFoldDB" id="A0A3N0Z9Y7"/>
<feature type="chain" id="PRO_5018204818" evidence="1">
    <location>
        <begin position="28"/>
        <end position="257"/>
    </location>
</feature>
<evidence type="ECO:0000313" key="3">
    <source>
        <dbReference type="Proteomes" id="UP000281406"/>
    </source>
</evidence>
<dbReference type="OrthoDB" id="5920062at2759"/>
<sequence>MAPMFEACRLASLLFFVISVFLSVSNCYSPLVYDRQLLLDIRDTFMATYNSELGSSEAGSQSCFPNLVLDIPDYLRRWPYDVSRKKRRRRRGKRGGAAVKLKMEFSASRLSISVMRNPGSGRYADWRWLDPPARWLRPIIPDSPSILKDSPSTISRYPPIHVRRGSQHSKYLFQFHPVEDRIHHASMDALLRNCATGCRVDEAFTMDDLADSISADTSGLRCGPVEDRIHHAGMDGLLRNCGTGCRIDEAFTMDDLC</sequence>
<proteinExistence type="predicted"/>